<dbReference type="SMART" id="SM00726">
    <property type="entry name" value="UIM"/>
    <property type="match status" value="2"/>
</dbReference>
<dbReference type="GO" id="GO:0004843">
    <property type="term" value="F:cysteine-type deubiquitinase activity"/>
    <property type="evidence" value="ECO:0007669"/>
    <property type="project" value="UniProtKB-UniRule"/>
</dbReference>
<dbReference type="EnsemblProtists" id="EKX33566">
    <property type="protein sequence ID" value="EKX33566"/>
    <property type="gene ID" value="GUITHDRAFT_120258"/>
</dbReference>
<dbReference type="GeneID" id="17290296"/>
<dbReference type="PROSITE" id="PS00972">
    <property type="entry name" value="USP_1"/>
    <property type="match status" value="1"/>
</dbReference>
<reference evidence="6" key="2">
    <citation type="submission" date="2012-11" db="EMBL/GenBank/DDBJ databases">
        <authorList>
            <person name="Kuo A."/>
            <person name="Curtis B.A."/>
            <person name="Tanifuji G."/>
            <person name="Burki F."/>
            <person name="Gruber A."/>
            <person name="Irimia M."/>
            <person name="Maruyama S."/>
            <person name="Arias M.C."/>
            <person name="Ball S.G."/>
            <person name="Gile G.H."/>
            <person name="Hirakawa Y."/>
            <person name="Hopkins J.F."/>
            <person name="Rensing S.A."/>
            <person name="Schmutz J."/>
            <person name="Symeonidi A."/>
            <person name="Elias M."/>
            <person name="Eveleigh R.J."/>
            <person name="Herman E.K."/>
            <person name="Klute M.J."/>
            <person name="Nakayama T."/>
            <person name="Obornik M."/>
            <person name="Reyes-Prieto A."/>
            <person name="Armbrust E.V."/>
            <person name="Aves S.J."/>
            <person name="Beiko R.G."/>
            <person name="Coutinho P."/>
            <person name="Dacks J.B."/>
            <person name="Durnford D.G."/>
            <person name="Fast N.M."/>
            <person name="Green B.R."/>
            <person name="Grisdale C."/>
            <person name="Hempe F."/>
            <person name="Henrissat B."/>
            <person name="Hoppner M.P."/>
            <person name="Ishida K.-I."/>
            <person name="Kim E."/>
            <person name="Koreny L."/>
            <person name="Kroth P.G."/>
            <person name="Liu Y."/>
            <person name="Malik S.-B."/>
            <person name="Maier U.G."/>
            <person name="McRose D."/>
            <person name="Mock T."/>
            <person name="Neilson J.A."/>
            <person name="Onodera N.T."/>
            <person name="Poole A.M."/>
            <person name="Pritham E.J."/>
            <person name="Richards T.A."/>
            <person name="Rocap G."/>
            <person name="Roy S.W."/>
            <person name="Sarai C."/>
            <person name="Schaack S."/>
            <person name="Shirato S."/>
            <person name="Slamovits C.H."/>
            <person name="Spencer D.F."/>
            <person name="Suzuki S."/>
            <person name="Worden A.Z."/>
            <person name="Zauner S."/>
            <person name="Barry K."/>
            <person name="Bell C."/>
            <person name="Bharti A.K."/>
            <person name="Crow J.A."/>
            <person name="Grimwood J."/>
            <person name="Kramer R."/>
            <person name="Lindquist E."/>
            <person name="Lucas S."/>
            <person name="Salamov A."/>
            <person name="McFadden G.I."/>
            <person name="Lane C.E."/>
            <person name="Keeling P.J."/>
            <person name="Gray M.W."/>
            <person name="Grigoriev I.V."/>
            <person name="Archibald J.M."/>
        </authorList>
    </citation>
    <scope>NUCLEOTIDE SEQUENCE</scope>
    <source>
        <strain evidence="6">CCMP2712</strain>
    </source>
</reference>
<dbReference type="KEGG" id="gtt:GUITHDRAFT_120258"/>
<keyword evidence="6" id="KW-1185">Reference proteome</keyword>
<dbReference type="InterPro" id="IPR038765">
    <property type="entry name" value="Papain-like_cys_pep_sf"/>
</dbReference>
<gene>
    <name evidence="4" type="ORF">GUITHDRAFT_120258</name>
</gene>
<keyword evidence="1" id="KW-0788">Thiol protease</keyword>
<dbReference type="PaxDb" id="55529-EKX33566"/>
<accession>L1IBC5</accession>
<dbReference type="Pfam" id="PF00443">
    <property type="entry name" value="UCH"/>
    <property type="match status" value="1"/>
</dbReference>
<dbReference type="InterPro" id="IPR050164">
    <property type="entry name" value="Peptidase_C19"/>
</dbReference>
<dbReference type="GO" id="GO:0006508">
    <property type="term" value="P:proteolysis"/>
    <property type="evidence" value="ECO:0007669"/>
    <property type="project" value="UniProtKB-KW"/>
</dbReference>
<sequence length="998" mass="112270">MRNSQKQEIENGVSQLQEMGARRALEACNGDLENALYRLTESDNSSLNVLADTATSDRGSYLRATSSIQTETVGSPSAPSMSAIPSNTGYTAYSNPILSNPSYSNEPSYYEPTRENPAQPIYASEYGIKSPGKANKDSDVPMATVVPESNYTQSNTDIEAQQLRQALALSLQDQPKPTARSSNTDIGLSTEEEEMARAIEQSLCSSDPSAYKEPENPHMLLRKDNMAVGLKNIGNTCYFNSLLQTYRAIPAFRHAILQCPLPPGEKRPPSSVPVALPADQNQLAAANPVAAQPLAKGSIDENDVKRTTVELVRQLQRLFAQMEISDRRFVDPSLVMQNLLDSSGDPVQVGNQQDVSEFNHIFLQRVEEGLNFASNGQATETNTIIKGIFEGKMLQEVLTKDEKTSDSNETVISSSSCEFHELILDISRGDLHGALEDYVEAQVDDYHGECSQGNQRVSYDKDIQAPVKVNDRFTFPNELFMDRYLLAHKTKLMPRRIKRNELRHKFDHLNQKLQHLLHFSSTGLERTDVAADEYLRGAMAFLKERSEGGGLEKVDHVLEMLSSLTSQTQLQDIQKQIDLLFAEFNSDRYSLFAVLVHDGLAGSGHYWVYIKRQDGWLKYSDAEVASVEEKEVWEMSEGGKKNASAYCLMYRRDKEDGKFSIHLPDLLRSEVEDDNRRLKEEMRNWDRRTSLMRFEAALNEKMQEIKVINRDVVKDKEGMNWYSFEAFLDRLQKPDLCKYLIATGTIPQVFASKELDDNETRTMFESKFHDTLVINPTDQAFLDKAREVYCEFLSISRAISAADKCISSQDMEQCVLLLCGAYELQKSLEGDLERAASFDAEVLDRLTAVQNLFLEMLEVGLADQSQTQLNVSLLLALTFKILQHNTPRVSHDVVTNSFSRWKRCVSKKQDASSATGVEELLMGAADCWKDVTFPNYRLNPVLWDEAAGVMQSIVGTRRSLCQQSNDRFEYPPVSVLYRSPSSSRLLEGDLMEVEPSSA</sequence>
<evidence type="ECO:0000313" key="6">
    <source>
        <dbReference type="Proteomes" id="UP000011087"/>
    </source>
</evidence>
<dbReference type="OMA" id="MNDEFRF"/>
<evidence type="ECO:0000256" key="2">
    <source>
        <dbReference type="SAM" id="Coils"/>
    </source>
</evidence>
<dbReference type="InterPro" id="IPR028889">
    <property type="entry name" value="USP"/>
</dbReference>
<dbReference type="HOGENOM" id="CLU_300262_0_0_1"/>
<keyword evidence="1" id="KW-0645">Protease</keyword>
<dbReference type="EMBL" id="JH993137">
    <property type="protein sequence ID" value="EKX33566.1"/>
    <property type="molecule type" value="Genomic_DNA"/>
</dbReference>
<dbReference type="AlphaFoldDB" id="L1IBC5"/>
<dbReference type="STRING" id="905079.L1IBC5"/>
<keyword evidence="1" id="KW-0378">Hydrolase</keyword>
<evidence type="ECO:0000256" key="1">
    <source>
        <dbReference type="RuleBase" id="RU366025"/>
    </source>
</evidence>
<dbReference type="Proteomes" id="UP000011087">
    <property type="component" value="Unassembled WGS sequence"/>
</dbReference>
<evidence type="ECO:0000259" key="3">
    <source>
        <dbReference type="PROSITE" id="PS50235"/>
    </source>
</evidence>
<keyword evidence="1" id="KW-0833">Ubl conjugation pathway</keyword>
<dbReference type="PROSITE" id="PS50235">
    <property type="entry name" value="USP_3"/>
    <property type="match status" value="1"/>
</dbReference>
<organism evidence="4">
    <name type="scientific">Guillardia theta (strain CCMP2712)</name>
    <name type="common">Cryptophyte</name>
    <dbReference type="NCBI Taxonomy" id="905079"/>
    <lineage>
        <taxon>Eukaryota</taxon>
        <taxon>Cryptophyceae</taxon>
        <taxon>Pyrenomonadales</taxon>
        <taxon>Geminigeraceae</taxon>
        <taxon>Guillardia</taxon>
    </lineage>
</organism>
<dbReference type="Gene3D" id="3.90.70.10">
    <property type="entry name" value="Cysteine proteinases"/>
    <property type="match status" value="1"/>
</dbReference>
<name>L1IBC5_GUITC</name>
<feature type="coiled-coil region" evidence="2">
    <location>
        <begin position="668"/>
        <end position="711"/>
    </location>
</feature>
<dbReference type="PANTHER" id="PTHR24006">
    <property type="entry name" value="UBIQUITIN CARBOXYL-TERMINAL HYDROLASE"/>
    <property type="match status" value="1"/>
</dbReference>
<dbReference type="RefSeq" id="XP_005820546.1">
    <property type="nucleotide sequence ID" value="XM_005820489.1"/>
</dbReference>
<keyword evidence="2" id="KW-0175">Coiled coil</keyword>
<dbReference type="GO" id="GO:0016579">
    <property type="term" value="P:protein deubiquitination"/>
    <property type="evidence" value="ECO:0007669"/>
    <property type="project" value="InterPro"/>
</dbReference>
<comment type="catalytic activity">
    <reaction evidence="1">
        <text>Thiol-dependent hydrolysis of ester, thioester, amide, peptide and isopeptide bonds formed by the C-terminal Gly of ubiquitin (a 76-residue protein attached to proteins as an intracellular targeting signal).</text>
        <dbReference type="EC" id="3.4.19.12"/>
    </reaction>
</comment>
<dbReference type="InterPro" id="IPR001394">
    <property type="entry name" value="Peptidase_C19_UCH"/>
</dbReference>
<dbReference type="OrthoDB" id="2420415at2759"/>
<reference evidence="5" key="3">
    <citation type="submission" date="2016-03" db="UniProtKB">
        <authorList>
            <consortium name="EnsemblProtists"/>
        </authorList>
    </citation>
    <scope>IDENTIFICATION</scope>
</reference>
<protein>
    <recommendedName>
        <fullName evidence="1">Ubiquitin carboxyl-terminal hydrolase</fullName>
        <ecNumber evidence="1">3.4.19.12</ecNumber>
    </recommendedName>
</protein>
<evidence type="ECO:0000313" key="4">
    <source>
        <dbReference type="EMBL" id="EKX33566.1"/>
    </source>
</evidence>
<feature type="domain" description="USP" evidence="3">
    <location>
        <begin position="228"/>
        <end position="653"/>
    </location>
</feature>
<evidence type="ECO:0000313" key="5">
    <source>
        <dbReference type="EnsemblProtists" id="EKX33566"/>
    </source>
</evidence>
<dbReference type="GO" id="GO:0005634">
    <property type="term" value="C:nucleus"/>
    <property type="evidence" value="ECO:0007669"/>
    <property type="project" value="TreeGrafter"/>
</dbReference>
<dbReference type="SUPFAM" id="SSF54001">
    <property type="entry name" value="Cysteine proteinases"/>
    <property type="match status" value="1"/>
</dbReference>
<dbReference type="GO" id="GO:0005829">
    <property type="term" value="C:cytosol"/>
    <property type="evidence" value="ECO:0007669"/>
    <property type="project" value="TreeGrafter"/>
</dbReference>
<dbReference type="CDD" id="cd14291">
    <property type="entry name" value="UBA1_NUB1_like"/>
    <property type="match status" value="1"/>
</dbReference>
<dbReference type="EC" id="3.4.19.12" evidence="1"/>
<dbReference type="InterPro" id="IPR003903">
    <property type="entry name" value="UIM_dom"/>
</dbReference>
<reference evidence="4 6" key="1">
    <citation type="journal article" date="2012" name="Nature">
        <title>Algal genomes reveal evolutionary mosaicism and the fate of nucleomorphs.</title>
        <authorList>
            <consortium name="DOE Joint Genome Institute"/>
            <person name="Curtis B.A."/>
            <person name="Tanifuji G."/>
            <person name="Burki F."/>
            <person name="Gruber A."/>
            <person name="Irimia M."/>
            <person name="Maruyama S."/>
            <person name="Arias M.C."/>
            <person name="Ball S.G."/>
            <person name="Gile G.H."/>
            <person name="Hirakawa Y."/>
            <person name="Hopkins J.F."/>
            <person name="Kuo A."/>
            <person name="Rensing S.A."/>
            <person name="Schmutz J."/>
            <person name="Symeonidi A."/>
            <person name="Elias M."/>
            <person name="Eveleigh R.J."/>
            <person name="Herman E.K."/>
            <person name="Klute M.J."/>
            <person name="Nakayama T."/>
            <person name="Obornik M."/>
            <person name="Reyes-Prieto A."/>
            <person name="Armbrust E.V."/>
            <person name="Aves S.J."/>
            <person name="Beiko R.G."/>
            <person name="Coutinho P."/>
            <person name="Dacks J.B."/>
            <person name="Durnford D.G."/>
            <person name="Fast N.M."/>
            <person name="Green B.R."/>
            <person name="Grisdale C.J."/>
            <person name="Hempel F."/>
            <person name="Henrissat B."/>
            <person name="Hoppner M.P."/>
            <person name="Ishida K."/>
            <person name="Kim E."/>
            <person name="Koreny L."/>
            <person name="Kroth P.G."/>
            <person name="Liu Y."/>
            <person name="Malik S.B."/>
            <person name="Maier U.G."/>
            <person name="McRose D."/>
            <person name="Mock T."/>
            <person name="Neilson J.A."/>
            <person name="Onodera N.T."/>
            <person name="Poole A.M."/>
            <person name="Pritham E.J."/>
            <person name="Richards T.A."/>
            <person name="Rocap G."/>
            <person name="Roy S.W."/>
            <person name="Sarai C."/>
            <person name="Schaack S."/>
            <person name="Shirato S."/>
            <person name="Slamovits C.H."/>
            <person name="Spencer D.F."/>
            <person name="Suzuki S."/>
            <person name="Worden A.Z."/>
            <person name="Zauner S."/>
            <person name="Barry K."/>
            <person name="Bell C."/>
            <person name="Bharti A.K."/>
            <person name="Crow J.A."/>
            <person name="Grimwood J."/>
            <person name="Kramer R."/>
            <person name="Lindquist E."/>
            <person name="Lucas S."/>
            <person name="Salamov A."/>
            <person name="McFadden G.I."/>
            <person name="Lane C.E."/>
            <person name="Keeling P.J."/>
            <person name="Gray M.W."/>
            <person name="Grigoriev I.V."/>
            <person name="Archibald J.M."/>
        </authorList>
    </citation>
    <scope>NUCLEOTIDE SEQUENCE</scope>
    <source>
        <strain evidence="4 6">CCMP2712</strain>
    </source>
</reference>
<comment type="similarity">
    <text evidence="1">Belongs to the peptidase C19 family.</text>
</comment>
<proteinExistence type="inferred from homology"/>
<dbReference type="eggNOG" id="KOG1863">
    <property type="taxonomic scope" value="Eukaryota"/>
</dbReference>
<dbReference type="PROSITE" id="PS00973">
    <property type="entry name" value="USP_2"/>
    <property type="match status" value="1"/>
</dbReference>
<dbReference type="PANTHER" id="PTHR24006:SF827">
    <property type="entry name" value="UBIQUITIN CARBOXYL-TERMINAL HYDROLASE 34"/>
    <property type="match status" value="1"/>
</dbReference>
<dbReference type="InterPro" id="IPR018200">
    <property type="entry name" value="USP_CS"/>
</dbReference>